<feature type="region of interest" description="Disordered" evidence="1">
    <location>
        <begin position="1"/>
        <end position="34"/>
    </location>
</feature>
<proteinExistence type="predicted"/>
<evidence type="ECO:0000313" key="3">
    <source>
        <dbReference type="EMBL" id="CUS07386.1"/>
    </source>
</evidence>
<feature type="domain" description="CCD97-like C-terminal" evidence="2">
    <location>
        <begin position="63"/>
        <end position="132"/>
    </location>
</feature>
<organism evidence="3 4">
    <name type="scientific">Tuber aestivum</name>
    <name type="common">summer truffle</name>
    <dbReference type="NCBI Taxonomy" id="59557"/>
    <lineage>
        <taxon>Eukaryota</taxon>
        <taxon>Fungi</taxon>
        <taxon>Dikarya</taxon>
        <taxon>Ascomycota</taxon>
        <taxon>Pezizomycotina</taxon>
        <taxon>Pezizomycetes</taxon>
        <taxon>Pezizales</taxon>
        <taxon>Tuberaceae</taxon>
        <taxon>Tuber</taxon>
    </lineage>
</organism>
<feature type="compositionally biased region" description="Polar residues" evidence="1">
    <location>
        <begin position="12"/>
        <end position="22"/>
    </location>
</feature>
<feature type="region of interest" description="Disordered" evidence="1">
    <location>
        <begin position="131"/>
        <end position="157"/>
    </location>
</feature>
<dbReference type="AlphaFoldDB" id="A0A292PIX7"/>
<dbReference type="Proteomes" id="UP001412239">
    <property type="component" value="Unassembled WGS sequence"/>
</dbReference>
<name>A0A292PIX7_9PEZI</name>
<feature type="region of interest" description="Disordered" evidence="1">
    <location>
        <begin position="196"/>
        <end position="222"/>
    </location>
</feature>
<protein>
    <recommendedName>
        <fullName evidence="2">CCD97-like C-terminal domain-containing protein</fullName>
    </recommendedName>
</protein>
<evidence type="ECO:0000313" key="4">
    <source>
        <dbReference type="Proteomes" id="UP001412239"/>
    </source>
</evidence>
<evidence type="ECO:0000259" key="2">
    <source>
        <dbReference type="Pfam" id="PF09747"/>
    </source>
</evidence>
<feature type="domain" description="CCD97-like C-terminal" evidence="2">
    <location>
        <begin position="133"/>
        <end position="205"/>
    </location>
</feature>
<evidence type="ECO:0000256" key="1">
    <source>
        <dbReference type="SAM" id="MobiDB-lite"/>
    </source>
</evidence>
<dbReference type="EMBL" id="LN891213">
    <property type="protein sequence ID" value="CUS07386.1"/>
    <property type="molecule type" value="Genomic_DNA"/>
</dbReference>
<feature type="compositionally biased region" description="Polar residues" evidence="1">
    <location>
        <begin position="209"/>
        <end position="222"/>
    </location>
</feature>
<dbReference type="PANTHER" id="PTHR31840:SF1">
    <property type="entry name" value="COILED-COIL DOMAIN-CONTAINING PROTEIN 97"/>
    <property type="match status" value="1"/>
</dbReference>
<keyword evidence="4" id="KW-1185">Reference proteome</keyword>
<dbReference type="Pfam" id="PF09747">
    <property type="entry name" value="CCD97-like_C"/>
    <property type="match status" value="2"/>
</dbReference>
<dbReference type="InterPro" id="IPR018613">
    <property type="entry name" value="Ccdc97-like"/>
</dbReference>
<sequence>MKWKSTLRPWQADQSSSKQLTKVNPRPPTNCALNHTDHFREEAVQGEDPYSNPDRARRATIRNRRLNYISKNSSTYFSSPDLELADPLLYDRLIRHYQTPSEREAEGRSKGWSGILEADITRSEAKVEALRENPRETLESRAETNQGQTVSSKEEAGQVWRETMTLRFLEGRDEEADYAAIDGNEEYDDYRQIERDAQDAYFDAESPSVEGSTTGDTGVQDF</sequence>
<gene>
    <name evidence="3" type="ORF">GSTUAT00008539001</name>
</gene>
<reference evidence="3" key="1">
    <citation type="submission" date="2015-10" db="EMBL/GenBank/DDBJ databases">
        <authorList>
            <person name="Regsiter A."/>
            <person name="william w."/>
        </authorList>
    </citation>
    <scope>NUCLEOTIDE SEQUENCE</scope>
    <source>
        <strain evidence="3">Montdore</strain>
    </source>
</reference>
<dbReference type="PANTHER" id="PTHR31840">
    <property type="entry name" value="COILED-COIL DOMAIN-CONTAINING PROTEIN 97"/>
    <property type="match status" value="1"/>
</dbReference>
<feature type="compositionally biased region" description="Basic and acidic residues" evidence="1">
    <location>
        <begin position="131"/>
        <end position="142"/>
    </location>
</feature>
<dbReference type="InterPro" id="IPR040233">
    <property type="entry name" value="CCD97-like_C"/>
</dbReference>
<accession>A0A292PIX7</accession>